<evidence type="ECO:0008006" key="5">
    <source>
        <dbReference type="Google" id="ProtNLM"/>
    </source>
</evidence>
<organism evidence="3 4">
    <name type="scientific">Zostera marina</name>
    <name type="common">Eelgrass</name>
    <dbReference type="NCBI Taxonomy" id="29655"/>
    <lineage>
        <taxon>Eukaryota</taxon>
        <taxon>Viridiplantae</taxon>
        <taxon>Streptophyta</taxon>
        <taxon>Embryophyta</taxon>
        <taxon>Tracheophyta</taxon>
        <taxon>Spermatophyta</taxon>
        <taxon>Magnoliopsida</taxon>
        <taxon>Liliopsida</taxon>
        <taxon>Zosteraceae</taxon>
        <taxon>Zostera</taxon>
    </lineage>
</organism>
<protein>
    <recommendedName>
        <fullName evidence="5">Hydroxyproline-rich glycoprotein family protein</fullName>
    </recommendedName>
</protein>
<feature type="region of interest" description="Disordered" evidence="1">
    <location>
        <begin position="179"/>
        <end position="467"/>
    </location>
</feature>
<feature type="transmembrane region" description="Helical" evidence="2">
    <location>
        <begin position="22"/>
        <end position="42"/>
    </location>
</feature>
<feature type="compositionally biased region" description="Basic and acidic residues" evidence="1">
    <location>
        <begin position="336"/>
        <end position="353"/>
    </location>
</feature>
<keyword evidence="4" id="KW-1185">Reference proteome</keyword>
<evidence type="ECO:0000256" key="1">
    <source>
        <dbReference type="SAM" id="MobiDB-lite"/>
    </source>
</evidence>
<dbReference type="Proteomes" id="UP000036987">
    <property type="component" value="Unassembled WGS sequence"/>
</dbReference>
<evidence type="ECO:0000256" key="2">
    <source>
        <dbReference type="SAM" id="Phobius"/>
    </source>
</evidence>
<feature type="compositionally biased region" description="Pro residues" evidence="1">
    <location>
        <begin position="304"/>
        <end position="317"/>
    </location>
</feature>
<dbReference type="AlphaFoldDB" id="A0A0K9NH53"/>
<name>A0A0K9NH53_ZOSMR</name>
<keyword evidence="2" id="KW-0472">Membrane</keyword>
<dbReference type="OMA" id="HRRIQTW"/>
<dbReference type="InterPro" id="IPR008480">
    <property type="entry name" value="DUF761_pln"/>
</dbReference>
<reference evidence="4" key="1">
    <citation type="journal article" date="2016" name="Nature">
        <title>The genome of the seagrass Zostera marina reveals angiosperm adaptation to the sea.</title>
        <authorList>
            <person name="Olsen J.L."/>
            <person name="Rouze P."/>
            <person name="Verhelst B."/>
            <person name="Lin Y.-C."/>
            <person name="Bayer T."/>
            <person name="Collen J."/>
            <person name="Dattolo E."/>
            <person name="De Paoli E."/>
            <person name="Dittami S."/>
            <person name="Maumus F."/>
            <person name="Michel G."/>
            <person name="Kersting A."/>
            <person name="Lauritano C."/>
            <person name="Lohaus R."/>
            <person name="Toepel M."/>
            <person name="Tonon T."/>
            <person name="Vanneste K."/>
            <person name="Amirebrahimi M."/>
            <person name="Brakel J."/>
            <person name="Bostroem C."/>
            <person name="Chovatia M."/>
            <person name="Grimwood J."/>
            <person name="Jenkins J.W."/>
            <person name="Jueterbock A."/>
            <person name="Mraz A."/>
            <person name="Stam W.T."/>
            <person name="Tice H."/>
            <person name="Bornberg-Bauer E."/>
            <person name="Green P.J."/>
            <person name="Pearson G.A."/>
            <person name="Procaccini G."/>
            <person name="Duarte C.M."/>
            <person name="Schmutz J."/>
            <person name="Reusch T.B.H."/>
            <person name="Van de Peer Y."/>
        </authorList>
    </citation>
    <scope>NUCLEOTIDE SEQUENCE [LARGE SCALE GENOMIC DNA]</scope>
    <source>
        <strain evidence="4">cv. Finnish</strain>
    </source>
</reference>
<dbReference type="Pfam" id="PF05553">
    <property type="entry name" value="DUF761"/>
    <property type="match status" value="1"/>
</dbReference>
<comment type="caution">
    <text evidence="3">The sequence shown here is derived from an EMBL/GenBank/DDBJ whole genome shotgun (WGS) entry which is preliminary data.</text>
</comment>
<dbReference type="EMBL" id="LFYR01002227">
    <property type="protein sequence ID" value="KMZ56079.1"/>
    <property type="molecule type" value="Genomic_DNA"/>
</dbReference>
<feature type="compositionally biased region" description="Pro residues" evidence="1">
    <location>
        <begin position="356"/>
        <end position="365"/>
    </location>
</feature>
<feature type="compositionally biased region" description="Low complexity" evidence="1">
    <location>
        <begin position="271"/>
        <end position="281"/>
    </location>
</feature>
<evidence type="ECO:0000313" key="4">
    <source>
        <dbReference type="Proteomes" id="UP000036987"/>
    </source>
</evidence>
<feature type="transmembrane region" description="Helical" evidence="2">
    <location>
        <begin position="62"/>
        <end position="78"/>
    </location>
</feature>
<dbReference type="PANTHER" id="PTHR34059">
    <property type="entry name" value="EXPRESSED PROTEIN"/>
    <property type="match status" value="1"/>
</dbReference>
<proteinExistence type="predicted"/>
<gene>
    <name evidence="3" type="ORF">ZOSMA_99G00090</name>
</gene>
<keyword evidence="2" id="KW-0812">Transmembrane</keyword>
<dbReference type="OrthoDB" id="1080706at2759"/>
<keyword evidence="2" id="KW-1133">Transmembrane helix</keyword>
<feature type="compositionally biased region" description="Basic residues" evidence="1">
    <location>
        <begin position="261"/>
        <end position="270"/>
    </location>
</feature>
<sequence length="508" mass="56654">MADGVEFVDLTAHRPQHNPIRLFSGFLFKSAFIGLLVFLLSLFPSQAPEFFNQSVTTRGWELIHLLLVGIAVSYGLFSRRNSDPFDEKEGFQRKNIVNHSYVSQVLEVGSVFDDEEEERQVSASVGPMVVEGSMTQMWNSKYYREEPTVVVATERSDEIGPVTNPLRLPVRSLKSKVSDLEPVHVSNSRSVDTDDLGLSKSPRTKPTDYDNVVLPSPIPWRSRSGRMDEMKGESYPLTSSGNSPIPEYLSLSSPATSVRSRSIHSRRTRRASPSPSVSPSPELIFNPNGEDFLKKTVSFHKHSPPPAPPPPPPPPPQHYSGNRSALGSVHVTSKRSFKDELKYMSRTAYKETKQPAPSPPPPPPTTKIQSSSNPLPPPPPSTTKIHSSSNPLPPLPPPLKNEKRGSFGRKFIIESNSDNESDSDRTSSISSGNGDDRRRDRLEEEEEEESSNSVVEEHVADSNEVDKKADEFIAKFREQIRLQRIESIKKSTVQKRGSRTSIRKTPKE</sequence>
<feature type="compositionally biased region" description="Basic and acidic residues" evidence="1">
    <location>
        <begin position="455"/>
        <end position="467"/>
    </location>
</feature>
<evidence type="ECO:0000313" key="3">
    <source>
        <dbReference type="EMBL" id="KMZ56079.1"/>
    </source>
</evidence>
<dbReference type="PANTHER" id="PTHR34059:SF1">
    <property type="entry name" value="EXPRESSED PROTEIN"/>
    <property type="match status" value="1"/>
</dbReference>
<accession>A0A0K9NH53</accession>